<feature type="transmembrane region" description="Helical" evidence="6">
    <location>
        <begin position="96"/>
        <end position="114"/>
    </location>
</feature>
<feature type="transmembrane region" description="Helical" evidence="6">
    <location>
        <begin position="135"/>
        <end position="160"/>
    </location>
</feature>
<sequence>MTPTGEIMDKSPATRESEQAFDESEIEEIERKTPISPPAVFEVIRRGGEKELIRPGSALMASGLVAGIALGFSVLSEALLRAHLPDADWRPLIENLGYSVGFMLVILGQMQLFTENTITVVSPALADPSAAVFRAVLRVWGLVLAANLTGATAFGFILWLSADFQPELFVALEDLSRHATGYDWWETLWRGVGAGWLIAAMVWITSTTERLSLPLIIIVTYVIALADFSHVIAGTTEAMLLVFTGEIGLWAAAIGFVLPALLGNILGGTVLFTLLTWAQIRADLRQDKHETR</sequence>
<dbReference type="Pfam" id="PF01226">
    <property type="entry name" value="Form_Nir_trans"/>
    <property type="match status" value="1"/>
</dbReference>
<name>A0A3N2R8F8_9RHOB</name>
<dbReference type="GO" id="GO:0015499">
    <property type="term" value="F:formate transmembrane transporter activity"/>
    <property type="evidence" value="ECO:0007669"/>
    <property type="project" value="TreeGrafter"/>
</dbReference>
<dbReference type="Gene3D" id="1.20.1080.10">
    <property type="entry name" value="Glycerol uptake facilitator protein"/>
    <property type="match status" value="1"/>
</dbReference>
<comment type="caution">
    <text evidence="7">The sequence shown here is derived from an EMBL/GenBank/DDBJ whole genome shotgun (WGS) entry which is preliminary data.</text>
</comment>
<evidence type="ECO:0000256" key="5">
    <source>
        <dbReference type="SAM" id="MobiDB-lite"/>
    </source>
</evidence>
<evidence type="ECO:0000256" key="2">
    <source>
        <dbReference type="ARBA" id="ARBA00022692"/>
    </source>
</evidence>
<feature type="compositionally biased region" description="Basic and acidic residues" evidence="5">
    <location>
        <begin position="7"/>
        <end position="18"/>
    </location>
</feature>
<dbReference type="PANTHER" id="PTHR30520:SF2">
    <property type="entry name" value="INNER MEMBRANE PROTEIN YFDC"/>
    <property type="match status" value="1"/>
</dbReference>
<dbReference type="PANTHER" id="PTHR30520">
    <property type="entry name" value="FORMATE TRANSPORTER-RELATED"/>
    <property type="match status" value="1"/>
</dbReference>
<dbReference type="AlphaFoldDB" id="A0A3N2R8F8"/>
<evidence type="ECO:0000256" key="6">
    <source>
        <dbReference type="SAM" id="Phobius"/>
    </source>
</evidence>
<feature type="transmembrane region" description="Helical" evidence="6">
    <location>
        <begin position="187"/>
        <end position="204"/>
    </location>
</feature>
<reference evidence="7 8" key="1">
    <citation type="submission" date="2018-10" db="EMBL/GenBank/DDBJ databases">
        <title>Histidinibacterium lentulum gen. nov., sp. nov., a marine bacterium from the culture broth of Picochlorum sp. 122.</title>
        <authorList>
            <person name="Wang G."/>
        </authorList>
    </citation>
    <scope>NUCLEOTIDE SEQUENCE [LARGE SCALE GENOMIC DNA]</scope>
    <source>
        <strain evidence="7 8">B17</strain>
    </source>
</reference>
<evidence type="ECO:0000256" key="1">
    <source>
        <dbReference type="ARBA" id="ARBA00004141"/>
    </source>
</evidence>
<feature type="compositionally biased region" description="Acidic residues" evidence="5">
    <location>
        <begin position="19"/>
        <end position="28"/>
    </location>
</feature>
<feature type="transmembrane region" description="Helical" evidence="6">
    <location>
        <begin position="253"/>
        <end position="278"/>
    </location>
</feature>
<comment type="subcellular location">
    <subcellularLocation>
        <location evidence="1">Membrane</location>
        <topology evidence="1">Multi-pass membrane protein</topology>
    </subcellularLocation>
</comment>
<dbReference type="InterPro" id="IPR000292">
    <property type="entry name" value="For/NO2_transpt"/>
</dbReference>
<gene>
    <name evidence="7" type="ORF">EAT49_05555</name>
</gene>
<protein>
    <submittedName>
        <fullName evidence="7">Formate/nitrite transporter family protein</fullName>
    </submittedName>
</protein>
<keyword evidence="3 6" id="KW-1133">Transmembrane helix</keyword>
<evidence type="ECO:0000256" key="3">
    <source>
        <dbReference type="ARBA" id="ARBA00022989"/>
    </source>
</evidence>
<feature type="region of interest" description="Disordered" evidence="5">
    <location>
        <begin position="1"/>
        <end position="30"/>
    </location>
</feature>
<organism evidence="7 8">
    <name type="scientific">Histidinibacterium lentulum</name>
    <dbReference type="NCBI Taxonomy" id="2480588"/>
    <lineage>
        <taxon>Bacteria</taxon>
        <taxon>Pseudomonadati</taxon>
        <taxon>Pseudomonadota</taxon>
        <taxon>Alphaproteobacteria</taxon>
        <taxon>Rhodobacterales</taxon>
        <taxon>Paracoccaceae</taxon>
        <taxon>Histidinibacterium</taxon>
    </lineage>
</organism>
<dbReference type="InterPro" id="IPR023271">
    <property type="entry name" value="Aquaporin-like"/>
</dbReference>
<proteinExistence type="predicted"/>
<keyword evidence="8" id="KW-1185">Reference proteome</keyword>
<keyword evidence="2 6" id="KW-0812">Transmembrane</keyword>
<dbReference type="OrthoDB" id="261587at2"/>
<feature type="transmembrane region" description="Helical" evidence="6">
    <location>
        <begin position="211"/>
        <end position="233"/>
    </location>
</feature>
<dbReference type="Proteomes" id="UP000268016">
    <property type="component" value="Unassembled WGS sequence"/>
</dbReference>
<dbReference type="EMBL" id="RDRB01000002">
    <property type="protein sequence ID" value="ROU03759.1"/>
    <property type="molecule type" value="Genomic_DNA"/>
</dbReference>
<dbReference type="GO" id="GO:0005886">
    <property type="term" value="C:plasma membrane"/>
    <property type="evidence" value="ECO:0007669"/>
    <property type="project" value="TreeGrafter"/>
</dbReference>
<evidence type="ECO:0000313" key="7">
    <source>
        <dbReference type="EMBL" id="ROU03759.1"/>
    </source>
</evidence>
<keyword evidence="4 6" id="KW-0472">Membrane</keyword>
<evidence type="ECO:0000256" key="4">
    <source>
        <dbReference type="ARBA" id="ARBA00023136"/>
    </source>
</evidence>
<evidence type="ECO:0000313" key="8">
    <source>
        <dbReference type="Proteomes" id="UP000268016"/>
    </source>
</evidence>
<accession>A0A3N2R8F8</accession>
<feature type="transmembrane region" description="Helical" evidence="6">
    <location>
        <begin position="56"/>
        <end position="76"/>
    </location>
</feature>